<evidence type="ECO:0000259" key="1">
    <source>
        <dbReference type="PROSITE" id="PS50234"/>
    </source>
</evidence>
<name>A0ABD0NX69_CIRMR</name>
<dbReference type="InterPro" id="IPR050525">
    <property type="entry name" value="ECM_Assembly_Org"/>
</dbReference>
<feature type="non-terminal residue" evidence="2">
    <location>
        <position position="1"/>
    </location>
</feature>
<keyword evidence="3" id="KW-1185">Reference proteome</keyword>
<accession>A0ABD0NX69</accession>
<dbReference type="SMART" id="SM00327">
    <property type="entry name" value="VWA"/>
    <property type="match status" value="1"/>
</dbReference>
<dbReference type="Pfam" id="PF00092">
    <property type="entry name" value="VWA"/>
    <property type="match status" value="1"/>
</dbReference>
<dbReference type="InterPro" id="IPR002035">
    <property type="entry name" value="VWF_A"/>
</dbReference>
<evidence type="ECO:0000313" key="3">
    <source>
        <dbReference type="Proteomes" id="UP001529510"/>
    </source>
</evidence>
<feature type="domain" description="VWFA" evidence="1">
    <location>
        <begin position="1"/>
        <end position="176"/>
    </location>
</feature>
<dbReference type="CDD" id="cd01450">
    <property type="entry name" value="vWFA_subfamily_ECM"/>
    <property type="match status" value="1"/>
</dbReference>
<dbReference type="Gene3D" id="3.40.50.410">
    <property type="entry name" value="von Willebrand factor, type A domain"/>
    <property type="match status" value="1"/>
</dbReference>
<evidence type="ECO:0000313" key="2">
    <source>
        <dbReference type="EMBL" id="KAL0165576.1"/>
    </source>
</evidence>
<dbReference type="EMBL" id="JAMKFB020000019">
    <property type="protein sequence ID" value="KAL0165576.1"/>
    <property type="molecule type" value="Genomic_DNA"/>
</dbReference>
<sequence>ELAFLVDSSEKATMPLFERQREFVLHFSTRLMQLQVSGWRMRYSSTVSVEHNFRDWQDIDVFHSRVEAMSYIGQGTYSAFAISNATRLFTRETSPSSLRAALLLTDGVDHPRSPSAVTAAADAKNHNIRMFVIGLSGSTRDEQDSGRLRSIASAPPQQHLFSLTDPQLDDKLFRELVSV</sequence>
<dbReference type="Proteomes" id="UP001529510">
    <property type="component" value="Unassembled WGS sequence"/>
</dbReference>
<protein>
    <recommendedName>
        <fullName evidence="1">VWFA domain-containing protein</fullName>
    </recommendedName>
</protein>
<organism evidence="2 3">
    <name type="scientific">Cirrhinus mrigala</name>
    <name type="common">Mrigala</name>
    <dbReference type="NCBI Taxonomy" id="683832"/>
    <lineage>
        <taxon>Eukaryota</taxon>
        <taxon>Metazoa</taxon>
        <taxon>Chordata</taxon>
        <taxon>Craniata</taxon>
        <taxon>Vertebrata</taxon>
        <taxon>Euteleostomi</taxon>
        <taxon>Actinopterygii</taxon>
        <taxon>Neopterygii</taxon>
        <taxon>Teleostei</taxon>
        <taxon>Ostariophysi</taxon>
        <taxon>Cypriniformes</taxon>
        <taxon>Cyprinidae</taxon>
        <taxon>Labeoninae</taxon>
        <taxon>Labeonini</taxon>
        <taxon>Cirrhinus</taxon>
    </lineage>
</organism>
<dbReference type="SUPFAM" id="SSF53300">
    <property type="entry name" value="vWA-like"/>
    <property type="match status" value="1"/>
</dbReference>
<proteinExistence type="predicted"/>
<reference evidence="2 3" key="1">
    <citation type="submission" date="2024-05" db="EMBL/GenBank/DDBJ databases">
        <title>Genome sequencing and assembly of Indian major carp, Cirrhinus mrigala (Hamilton, 1822).</title>
        <authorList>
            <person name="Mohindra V."/>
            <person name="Chowdhury L.M."/>
            <person name="Lal K."/>
            <person name="Jena J.K."/>
        </authorList>
    </citation>
    <scope>NUCLEOTIDE SEQUENCE [LARGE SCALE GENOMIC DNA]</scope>
    <source>
        <strain evidence="2">CM1030</strain>
        <tissue evidence="2">Blood</tissue>
    </source>
</reference>
<dbReference type="PROSITE" id="PS50234">
    <property type="entry name" value="VWFA"/>
    <property type="match status" value="1"/>
</dbReference>
<dbReference type="PANTHER" id="PTHR24020">
    <property type="entry name" value="COLLAGEN ALPHA"/>
    <property type="match status" value="1"/>
</dbReference>
<dbReference type="AlphaFoldDB" id="A0ABD0NX69"/>
<comment type="caution">
    <text evidence="2">The sequence shown here is derived from an EMBL/GenBank/DDBJ whole genome shotgun (WGS) entry which is preliminary data.</text>
</comment>
<gene>
    <name evidence="2" type="ORF">M9458_037420</name>
</gene>
<dbReference type="PANTHER" id="PTHR24020:SF49">
    <property type="entry name" value="COLLAGEN ALPHA-1(XXVIII) CHAIN"/>
    <property type="match status" value="1"/>
</dbReference>
<dbReference type="InterPro" id="IPR036465">
    <property type="entry name" value="vWFA_dom_sf"/>
</dbReference>